<feature type="region of interest" description="Disordered" evidence="1">
    <location>
        <begin position="164"/>
        <end position="217"/>
    </location>
</feature>
<feature type="compositionally biased region" description="Acidic residues" evidence="1">
    <location>
        <begin position="180"/>
        <end position="189"/>
    </location>
</feature>
<dbReference type="AlphaFoldDB" id="A0A9K3PAA9"/>
<evidence type="ECO:0000256" key="1">
    <source>
        <dbReference type="SAM" id="MobiDB-lite"/>
    </source>
</evidence>
<feature type="region of interest" description="Disordered" evidence="1">
    <location>
        <begin position="231"/>
        <end position="252"/>
    </location>
</feature>
<protein>
    <submittedName>
        <fullName evidence="2">Uncharacterized protein</fullName>
    </submittedName>
</protein>
<evidence type="ECO:0000313" key="2">
    <source>
        <dbReference type="EMBL" id="KAG7340062.1"/>
    </source>
</evidence>
<evidence type="ECO:0000313" key="3">
    <source>
        <dbReference type="Proteomes" id="UP000693970"/>
    </source>
</evidence>
<dbReference type="OrthoDB" id="54835at2759"/>
<feature type="compositionally biased region" description="Low complexity" evidence="1">
    <location>
        <begin position="43"/>
        <end position="65"/>
    </location>
</feature>
<reference evidence="2" key="1">
    <citation type="journal article" date="2021" name="Sci. Rep.">
        <title>Diploid genomic architecture of Nitzschia inconspicua, an elite biomass production diatom.</title>
        <authorList>
            <person name="Oliver A."/>
            <person name="Podell S."/>
            <person name="Pinowska A."/>
            <person name="Traller J.C."/>
            <person name="Smith S.R."/>
            <person name="McClure R."/>
            <person name="Beliaev A."/>
            <person name="Bohutskyi P."/>
            <person name="Hill E.A."/>
            <person name="Rabines A."/>
            <person name="Zheng H."/>
            <person name="Allen L.Z."/>
            <person name="Kuo A."/>
            <person name="Grigoriev I.V."/>
            <person name="Allen A.E."/>
            <person name="Hazlebeck D."/>
            <person name="Allen E.E."/>
        </authorList>
    </citation>
    <scope>NUCLEOTIDE SEQUENCE</scope>
    <source>
        <strain evidence="2">Hildebrandi</strain>
    </source>
</reference>
<dbReference type="Proteomes" id="UP000693970">
    <property type="component" value="Unassembled WGS sequence"/>
</dbReference>
<feature type="region of interest" description="Disordered" evidence="1">
    <location>
        <begin position="43"/>
        <end position="69"/>
    </location>
</feature>
<comment type="caution">
    <text evidence="2">The sequence shown here is derived from an EMBL/GenBank/DDBJ whole genome shotgun (WGS) entry which is preliminary data.</text>
</comment>
<feature type="compositionally biased region" description="Basic and acidic residues" evidence="1">
    <location>
        <begin position="204"/>
        <end position="216"/>
    </location>
</feature>
<keyword evidence="3" id="KW-1185">Reference proteome</keyword>
<accession>A0A9K3PAA9</accession>
<proteinExistence type="predicted"/>
<reference evidence="2" key="2">
    <citation type="submission" date="2021-04" db="EMBL/GenBank/DDBJ databases">
        <authorList>
            <person name="Podell S."/>
        </authorList>
    </citation>
    <scope>NUCLEOTIDE SEQUENCE</scope>
    <source>
        <strain evidence="2">Hildebrandi</strain>
    </source>
</reference>
<feature type="compositionally biased region" description="Acidic residues" evidence="1">
    <location>
        <begin position="231"/>
        <end position="244"/>
    </location>
</feature>
<name>A0A9K3PAA9_9STRA</name>
<feature type="compositionally biased region" description="Low complexity" evidence="1">
    <location>
        <begin position="164"/>
        <end position="176"/>
    </location>
</feature>
<dbReference type="EMBL" id="JAGRRH010000028">
    <property type="protein sequence ID" value="KAG7340062.1"/>
    <property type="molecule type" value="Genomic_DNA"/>
</dbReference>
<gene>
    <name evidence="2" type="ORF">IV203_006466</name>
</gene>
<sequence length="1046" mass="118323">MTSCKLQTTQITSFFQRKEECIGGTTPTTNKNAAVETAAVATTPRKDVSTAASSSSSLVATQTSTGPSARLVTTSKKRTYTSLSSTDSTPSLSSFFLPRGITTDNKPNINKINNITNSCIVVGNTPSQSPNCNTRKNTVSSSQCGISTPNRFAQYDALQEDLSITSSSSDNISQDNDGLHEEEEDQEDTYDCKPRSKPSFPQEQSKETLSEQDHAIVNDIIPQEIIELENQEDDDDDDDEEENVSDEHTETTVGSDFCPIEIVGESTARKIIKPYCVESATIIKEENFFESPFGKFAEHIKRRTMTRNSGVYCILSTSGKSILKIGSTTNFRQRCQYYQERYDIEDWRFFIMVDFSNTNEIVDRRMNQVYVKMMEKLNQTNNLHPFQRFLVNTLMERGGDRLGAKETIWIQMIEIGLQYEFGLAVISEFAMFSRRVAQELYHTTRTQAQHVMRYLSVLHTKARNGETIPLQALCSWMSGVAYLSSKIETTQCILGEQFRDKFKDTLPFPPVANPRTTHDCFDTSKYTDSQKENGRLVFFQTVTDFLDMDCGIMFMDTNKLILDNDPNCRRSAHDFLTERFQFNHIETILDGEIALYLDASQLHAVVLHKPVCVASDSRKIISHKLRWKRAIAVATMCNIGRLVRGEHVLSPEDRFSNPIHAMLAFHVIIRGYHSGHRQAAAFFRDFVTPESINAVLYNGLSKTAENDPVAGRLRLKYTIARGRAIVDKLDNGEKVRRQDFSIMEQGRSIVNQASPVESTSPLWEVVEKLKSLFHSYASLQSGNFRNFVENHLSPELKDQLLQVYDASTANAGNRTTGPNKAATKVQIASNDCSVAELLKTHAPQNGKLDGERFWIRDKQDPVAHPANGTPSTDPSIHFPDGKIVYDDLCLEGLRERFKKRIRQGTCRNTAKAIRYPQFELKTCMVKKQTGRNRCAVSSGGYILVYIVKKETKPNVKKSDDAAIVVVPLELHSTQRVKITNWTQQYRECVVCVAKARHQHPDWNRNKLRKQKIVRYSCSGCPQCKKGKGVAVCEKCWDEFDHAKFMM</sequence>
<organism evidence="2 3">
    <name type="scientific">Nitzschia inconspicua</name>
    <dbReference type="NCBI Taxonomy" id="303405"/>
    <lineage>
        <taxon>Eukaryota</taxon>
        <taxon>Sar</taxon>
        <taxon>Stramenopiles</taxon>
        <taxon>Ochrophyta</taxon>
        <taxon>Bacillariophyta</taxon>
        <taxon>Bacillariophyceae</taxon>
        <taxon>Bacillariophycidae</taxon>
        <taxon>Bacillariales</taxon>
        <taxon>Bacillariaceae</taxon>
        <taxon>Nitzschia</taxon>
    </lineage>
</organism>